<evidence type="ECO:0000256" key="1">
    <source>
        <dbReference type="SAM" id="MobiDB-lite"/>
    </source>
</evidence>
<keyword evidence="4" id="KW-1185">Reference proteome</keyword>
<dbReference type="Proteomes" id="UP000014760">
    <property type="component" value="Unassembled WGS sequence"/>
</dbReference>
<protein>
    <submittedName>
        <fullName evidence="2 3">Uncharacterized protein</fullName>
    </submittedName>
</protein>
<accession>R7TIJ8</accession>
<name>R7TIJ8_CAPTE</name>
<dbReference type="EnsemblMetazoa" id="CapteT211252">
    <property type="protein sequence ID" value="CapteP211252"/>
    <property type="gene ID" value="CapteG211252"/>
</dbReference>
<evidence type="ECO:0000313" key="2">
    <source>
        <dbReference type="EMBL" id="ELT93564.1"/>
    </source>
</evidence>
<reference evidence="2 4" key="2">
    <citation type="journal article" date="2013" name="Nature">
        <title>Insights into bilaterian evolution from three spiralian genomes.</title>
        <authorList>
            <person name="Simakov O."/>
            <person name="Marletaz F."/>
            <person name="Cho S.J."/>
            <person name="Edsinger-Gonzales E."/>
            <person name="Havlak P."/>
            <person name="Hellsten U."/>
            <person name="Kuo D.H."/>
            <person name="Larsson T."/>
            <person name="Lv J."/>
            <person name="Arendt D."/>
            <person name="Savage R."/>
            <person name="Osoegawa K."/>
            <person name="de Jong P."/>
            <person name="Grimwood J."/>
            <person name="Chapman J.A."/>
            <person name="Shapiro H."/>
            <person name="Aerts A."/>
            <person name="Otillar R.P."/>
            <person name="Terry A.Y."/>
            <person name="Boore J.L."/>
            <person name="Grigoriev I.V."/>
            <person name="Lindberg D.R."/>
            <person name="Seaver E.C."/>
            <person name="Weisblat D.A."/>
            <person name="Putnam N.H."/>
            <person name="Rokhsar D.S."/>
        </authorList>
    </citation>
    <scope>NUCLEOTIDE SEQUENCE</scope>
    <source>
        <strain evidence="2 4">I ESC-2004</strain>
    </source>
</reference>
<evidence type="ECO:0000313" key="4">
    <source>
        <dbReference type="Proteomes" id="UP000014760"/>
    </source>
</evidence>
<dbReference type="EMBL" id="KB309694">
    <property type="protein sequence ID" value="ELT93564.1"/>
    <property type="molecule type" value="Genomic_DNA"/>
</dbReference>
<dbReference type="HOGENOM" id="CLU_1286108_0_0_1"/>
<dbReference type="EMBL" id="AMQN01002609">
    <property type="status" value="NOT_ANNOTATED_CDS"/>
    <property type="molecule type" value="Genomic_DNA"/>
</dbReference>
<evidence type="ECO:0000313" key="3">
    <source>
        <dbReference type="EnsemblMetazoa" id="CapteP211252"/>
    </source>
</evidence>
<reference evidence="3" key="3">
    <citation type="submission" date="2015-06" db="UniProtKB">
        <authorList>
            <consortium name="EnsemblMetazoa"/>
        </authorList>
    </citation>
    <scope>IDENTIFICATION</scope>
</reference>
<dbReference type="AlphaFoldDB" id="R7TIJ8"/>
<proteinExistence type="predicted"/>
<feature type="non-terminal residue" evidence="2">
    <location>
        <position position="1"/>
    </location>
</feature>
<reference evidence="4" key="1">
    <citation type="submission" date="2012-12" db="EMBL/GenBank/DDBJ databases">
        <authorList>
            <person name="Hellsten U."/>
            <person name="Grimwood J."/>
            <person name="Chapman J.A."/>
            <person name="Shapiro H."/>
            <person name="Aerts A."/>
            <person name="Otillar R.P."/>
            <person name="Terry A.Y."/>
            <person name="Boore J.L."/>
            <person name="Simakov O."/>
            <person name="Marletaz F."/>
            <person name="Cho S.-J."/>
            <person name="Edsinger-Gonzales E."/>
            <person name="Havlak P."/>
            <person name="Kuo D.-H."/>
            <person name="Larsson T."/>
            <person name="Lv J."/>
            <person name="Arendt D."/>
            <person name="Savage R."/>
            <person name="Osoegawa K."/>
            <person name="de Jong P."/>
            <person name="Lindberg D.R."/>
            <person name="Seaver E.C."/>
            <person name="Weisblat D.A."/>
            <person name="Putnam N.H."/>
            <person name="Grigoriev I.V."/>
            <person name="Rokhsar D.S."/>
        </authorList>
    </citation>
    <scope>NUCLEOTIDE SEQUENCE</scope>
    <source>
        <strain evidence="4">I ESC-2004</strain>
    </source>
</reference>
<sequence length="215" mass="24956">CSCRHYADSTYKKQRQEQEGQNFFVKKHQPYSYQDDHDAITTARCLSVEPELRQALRSQSLDAEAKPRCHRRHLNLDEEQRRHRSTDECHETKQAAYRKTFSFDSIEANGRVRHVSGGPSRENSLDSMDYNKKRLGYRRQDSVESGERPPLYKQADSIDSVNSERSSTIRSPLSPSRPVTSCMGMADISGLMRREGIVHNYKIHKIMYIMIDNQS</sequence>
<organism evidence="2">
    <name type="scientific">Capitella teleta</name>
    <name type="common">Polychaete worm</name>
    <dbReference type="NCBI Taxonomy" id="283909"/>
    <lineage>
        <taxon>Eukaryota</taxon>
        <taxon>Metazoa</taxon>
        <taxon>Spiralia</taxon>
        <taxon>Lophotrochozoa</taxon>
        <taxon>Annelida</taxon>
        <taxon>Polychaeta</taxon>
        <taxon>Sedentaria</taxon>
        <taxon>Scolecida</taxon>
        <taxon>Capitellidae</taxon>
        <taxon>Capitella</taxon>
    </lineage>
</organism>
<feature type="compositionally biased region" description="Polar residues" evidence="1">
    <location>
        <begin position="157"/>
        <end position="178"/>
    </location>
</feature>
<feature type="compositionally biased region" description="Basic and acidic residues" evidence="1">
    <location>
        <begin position="138"/>
        <end position="147"/>
    </location>
</feature>
<feature type="region of interest" description="Disordered" evidence="1">
    <location>
        <begin position="138"/>
        <end position="178"/>
    </location>
</feature>
<gene>
    <name evidence="2" type="ORF">CAPTEDRAFT_211252</name>
</gene>